<dbReference type="EMBL" id="SJPF01000002">
    <property type="protein sequence ID" value="TWT34799.1"/>
    <property type="molecule type" value="Genomic_DNA"/>
</dbReference>
<organism evidence="2 4">
    <name type="scientific">Blastopirellula retiformator</name>
    <dbReference type="NCBI Taxonomy" id="2527970"/>
    <lineage>
        <taxon>Bacteria</taxon>
        <taxon>Pseudomonadati</taxon>
        <taxon>Planctomycetota</taxon>
        <taxon>Planctomycetia</taxon>
        <taxon>Pirellulales</taxon>
        <taxon>Pirellulaceae</taxon>
        <taxon>Blastopirellula</taxon>
    </lineage>
</organism>
<dbReference type="Pfam" id="PF24719">
    <property type="entry name" value="Imm33-like"/>
    <property type="match status" value="1"/>
</dbReference>
<evidence type="ECO:0000259" key="1">
    <source>
        <dbReference type="Pfam" id="PF24719"/>
    </source>
</evidence>
<name>A0A5C5VB02_9BACT</name>
<proteinExistence type="predicted"/>
<keyword evidence="4" id="KW-1185">Reference proteome</keyword>
<dbReference type="Proteomes" id="UP000318878">
    <property type="component" value="Unassembled WGS sequence"/>
</dbReference>
<dbReference type="AlphaFoldDB" id="A0A5C5VB02"/>
<protein>
    <recommendedName>
        <fullName evidence="1">Imm33-like domain-containing protein</fullName>
    </recommendedName>
</protein>
<gene>
    <name evidence="2" type="ORF">Enr8_22090</name>
    <name evidence="3" type="ORF">Enr8_22130</name>
</gene>
<evidence type="ECO:0000313" key="4">
    <source>
        <dbReference type="Proteomes" id="UP000318878"/>
    </source>
</evidence>
<dbReference type="InterPro" id="IPR056509">
    <property type="entry name" value="Imm33-like"/>
</dbReference>
<reference evidence="2 4" key="1">
    <citation type="submission" date="2019-02" db="EMBL/GenBank/DDBJ databases">
        <title>Deep-cultivation of Planctomycetes and their phenomic and genomic characterization uncovers novel biology.</title>
        <authorList>
            <person name="Wiegand S."/>
            <person name="Jogler M."/>
            <person name="Boedeker C."/>
            <person name="Pinto D."/>
            <person name="Vollmers J."/>
            <person name="Rivas-Marin E."/>
            <person name="Kohn T."/>
            <person name="Peeters S.H."/>
            <person name="Heuer A."/>
            <person name="Rast P."/>
            <person name="Oberbeckmann S."/>
            <person name="Bunk B."/>
            <person name="Jeske O."/>
            <person name="Meyerdierks A."/>
            <person name="Storesund J.E."/>
            <person name="Kallscheuer N."/>
            <person name="Luecker S."/>
            <person name="Lage O.M."/>
            <person name="Pohl T."/>
            <person name="Merkel B.J."/>
            <person name="Hornburger P."/>
            <person name="Mueller R.-W."/>
            <person name="Bruemmer F."/>
            <person name="Labrenz M."/>
            <person name="Spormann A.M."/>
            <person name="Op Den Camp H."/>
            <person name="Overmann J."/>
            <person name="Amann R."/>
            <person name="Jetten M.S.M."/>
            <person name="Mascher T."/>
            <person name="Medema M.H."/>
            <person name="Devos D.P."/>
            <person name="Kaster A.-K."/>
            <person name="Ovreas L."/>
            <person name="Rohde M."/>
            <person name="Galperin M.Y."/>
            <person name="Jogler C."/>
        </authorList>
    </citation>
    <scope>NUCLEOTIDE SEQUENCE [LARGE SCALE GENOMIC DNA]</scope>
    <source>
        <strain evidence="2 4">Enr8</strain>
    </source>
</reference>
<dbReference type="RefSeq" id="WP_146431352.1">
    <property type="nucleotide sequence ID" value="NZ_SJPF01000002.1"/>
</dbReference>
<comment type="caution">
    <text evidence="2">The sequence shown here is derived from an EMBL/GenBank/DDBJ whole genome shotgun (WGS) entry which is preliminary data.</text>
</comment>
<accession>A0A5C5VB02</accession>
<evidence type="ECO:0000313" key="2">
    <source>
        <dbReference type="EMBL" id="TWT34795.1"/>
    </source>
</evidence>
<feature type="domain" description="Imm33-like" evidence="1">
    <location>
        <begin position="9"/>
        <end position="109"/>
    </location>
</feature>
<dbReference type="OrthoDB" id="7063432at2"/>
<sequence>MTPSETERQWAVCEQFSATPMPCPLNLKVGIAQNVREGVEPLNGLRVKPIGDTTGWFIWAGEWSDDPSYFVPLHVEHLVSWCPQVIPYLQLPIGWRFLLAPSFEDVWFDRELAKQEESDETETES</sequence>
<dbReference type="EMBL" id="SJPF01000002">
    <property type="protein sequence ID" value="TWT34795.1"/>
    <property type="molecule type" value="Genomic_DNA"/>
</dbReference>
<evidence type="ECO:0000313" key="3">
    <source>
        <dbReference type="EMBL" id="TWT34799.1"/>
    </source>
</evidence>